<dbReference type="InterPro" id="IPR033911">
    <property type="entry name" value="MetRS_core"/>
</dbReference>
<dbReference type="OrthoDB" id="9810191at2"/>
<name>A0A2P5SYJ5_9GAMM</name>
<dbReference type="InterPro" id="IPR014729">
    <property type="entry name" value="Rossmann-like_a/b/a_fold"/>
</dbReference>
<keyword evidence="5 12" id="KW-0436">Ligase</keyword>
<dbReference type="Pfam" id="PF09334">
    <property type="entry name" value="tRNA-synt_1g"/>
    <property type="match status" value="1"/>
</dbReference>
<feature type="short sequence motif" description="'HIGH' region" evidence="12">
    <location>
        <begin position="15"/>
        <end position="25"/>
    </location>
</feature>
<comment type="subcellular location">
    <subcellularLocation>
        <location evidence="2 12">Cytoplasm</location>
    </subcellularLocation>
</comment>
<comment type="subunit">
    <text evidence="12">Monomer.</text>
</comment>
<dbReference type="FunFam" id="2.20.28.20:FF:000001">
    <property type="entry name" value="Methionine--tRNA ligase"/>
    <property type="match status" value="1"/>
</dbReference>
<reference evidence="14 15" key="1">
    <citation type="journal article" date="2018" name="Genome Biol. Evol.">
        <title>Cladogenesis and Genomic Streamlining in Extracellular Endosymbionts of Tropical Stink Bugs.</title>
        <authorList>
            <person name="Otero-Bravo A."/>
            <person name="Goffredi S."/>
            <person name="Sabree Z.L."/>
        </authorList>
    </citation>
    <scope>NUCLEOTIDE SEQUENCE [LARGE SCALE GENOMIC DNA]</scope>
    <source>
        <strain evidence="14 15">SoET</strain>
    </source>
</reference>
<dbReference type="SUPFAM" id="SSF57770">
    <property type="entry name" value="Methionyl-tRNA synthetase (MetRS), Zn-domain"/>
    <property type="match status" value="1"/>
</dbReference>
<dbReference type="InterPro" id="IPR009080">
    <property type="entry name" value="tRNAsynth_Ia_anticodon-bd"/>
</dbReference>
<comment type="cofactor">
    <cofactor evidence="12">
        <name>Zn(2+)</name>
        <dbReference type="ChEBI" id="CHEBI:29105"/>
    </cofactor>
    <text evidence="12">Binds 1 zinc ion per subunit.</text>
</comment>
<evidence type="ECO:0000313" key="15">
    <source>
        <dbReference type="Proteomes" id="UP000296034"/>
    </source>
</evidence>
<evidence type="ECO:0000256" key="3">
    <source>
        <dbReference type="ARBA" id="ARBA00008258"/>
    </source>
</evidence>
<evidence type="ECO:0000313" key="14">
    <source>
        <dbReference type="EMBL" id="PPI87411.1"/>
    </source>
</evidence>
<feature type="binding site" evidence="12">
    <location>
        <position position="149"/>
    </location>
    <ligand>
        <name>Zn(2+)</name>
        <dbReference type="ChEBI" id="CHEBI:29105"/>
    </ligand>
</feature>
<evidence type="ECO:0000256" key="9">
    <source>
        <dbReference type="ARBA" id="ARBA00022917"/>
    </source>
</evidence>
<keyword evidence="7 12" id="KW-0862">Zinc</keyword>
<dbReference type="EMBL" id="PDKS01000001">
    <property type="protein sequence ID" value="PPI87411.1"/>
    <property type="molecule type" value="Genomic_DNA"/>
</dbReference>
<feature type="binding site" evidence="12">
    <location>
        <position position="146"/>
    </location>
    <ligand>
        <name>Zn(2+)</name>
        <dbReference type="ChEBI" id="CHEBI:29105"/>
    </ligand>
</feature>
<evidence type="ECO:0000256" key="5">
    <source>
        <dbReference type="ARBA" id="ARBA00022598"/>
    </source>
</evidence>
<evidence type="ECO:0000256" key="12">
    <source>
        <dbReference type="HAMAP-Rule" id="MF_00098"/>
    </source>
</evidence>
<evidence type="ECO:0000256" key="2">
    <source>
        <dbReference type="ARBA" id="ARBA00004496"/>
    </source>
</evidence>
<dbReference type="GO" id="GO:0006431">
    <property type="term" value="P:methionyl-tRNA aminoacylation"/>
    <property type="evidence" value="ECO:0007669"/>
    <property type="project" value="UniProtKB-UniRule"/>
</dbReference>
<sequence>MIKSDEKILVTCAFPYANGEIHLGHLLEHIQADIWVRYQKIIGKQVYFICADDTHGTPIMLKSQQIGISPEEMIADIKIKHEQDLAEFNISYDHYDSTHSDENRRLVSLIYKRLKKNNFIKSQIITQFFDCEKNMFLPDRFIKGKCPKCKSPDQYGDNCEICSAVYASTSLIDPISILSNTKPSLKKSEHFFFDLPSFSDMLNIWIQSGVLQKSIAKKVQEWFNIGLKRWDISRDAPYFGFKIPNYPDKYFYVWLDAPIGYMSTFKNLCKKNTEIIFEEFWKQNSKTQLFHFIGKDIVYFHSLFWPAILEGSNFRKPSKIFVHGYVMINGDKISKSKGTLITAKMWLKYLDADSLRYYYATKISSNVEDINLNLYDFVNRVNNDIVNKIVNIAARSSSFINKYFDSILAGELENPDLYQNFLDISREIGDDLLNCNFNCAIKKIICIADITNSYIDKKAPWIIAKDKKYHNDLHLVCSMAINLFRILIFCLTPIMPSLSNRVEVFLHSKLNLNSIQKPLLNHKIDKYKKLYHRIEKLQIENLIKYSQNKIN</sequence>
<evidence type="ECO:0000256" key="8">
    <source>
        <dbReference type="ARBA" id="ARBA00022840"/>
    </source>
</evidence>
<gene>
    <name evidence="12" type="primary">metG</name>
    <name evidence="14" type="ORF">CRV11_00535</name>
</gene>
<dbReference type="SUPFAM" id="SSF52374">
    <property type="entry name" value="Nucleotidylyl transferase"/>
    <property type="match status" value="1"/>
</dbReference>
<dbReference type="Gene3D" id="1.10.730.10">
    <property type="entry name" value="Isoleucyl-tRNA Synthetase, Domain 1"/>
    <property type="match status" value="1"/>
</dbReference>
<feature type="short sequence motif" description="'KMSKS' region" evidence="12">
    <location>
        <begin position="332"/>
        <end position="336"/>
    </location>
</feature>
<keyword evidence="10 12" id="KW-0030">Aminoacyl-tRNA synthetase</keyword>
<dbReference type="SUPFAM" id="SSF47323">
    <property type="entry name" value="Anticodon-binding domain of a subclass of class I aminoacyl-tRNA synthetases"/>
    <property type="match status" value="1"/>
</dbReference>
<feature type="binding site" evidence="12">
    <location>
        <position position="162"/>
    </location>
    <ligand>
        <name>Zn(2+)</name>
        <dbReference type="ChEBI" id="CHEBI:29105"/>
    </ligand>
</feature>
<keyword evidence="12" id="KW-0479">Metal-binding</keyword>
<dbReference type="PRINTS" id="PR01041">
    <property type="entry name" value="TRNASYNTHMET"/>
</dbReference>
<dbReference type="InterPro" id="IPR023458">
    <property type="entry name" value="Met-tRNA_ligase_1"/>
</dbReference>
<organism evidence="14 15">
    <name type="scientific">Candidatus Pantoea edessiphila</name>
    <dbReference type="NCBI Taxonomy" id="2044610"/>
    <lineage>
        <taxon>Bacteria</taxon>
        <taxon>Pseudomonadati</taxon>
        <taxon>Pseudomonadota</taxon>
        <taxon>Gammaproteobacteria</taxon>
        <taxon>Enterobacterales</taxon>
        <taxon>Erwiniaceae</taxon>
        <taxon>Pantoea</taxon>
    </lineage>
</organism>
<dbReference type="NCBIfam" id="TIGR00398">
    <property type="entry name" value="metG"/>
    <property type="match status" value="1"/>
</dbReference>
<dbReference type="GO" id="GO:0046872">
    <property type="term" value="F:metal ion binding"/>
    <property type="evidence" value="ECO:0007669"/>
    <property type="project" value="UniProtKB-KW"/>
</dbReference>
<feature type="binding site" evidence="12">
    <location>
        <position position="335"/>
    </location>
    <ligand>
        <name>ATP</name>
        <dbReference type="ChEBI" id="CHEBI:30616"/>
    </ligand>
</feature>
<evidence type="ECO:0000259" key="13">
    <source>
        <dbReference type="Pfam" id="PF09334"/>
    </source>
</evidence>
<dbReference type="InterPro" id="IPR001412">
    <property type="entry name" value="aa-tRNA-synth_I_CS"/>
</dbReference>
<evidence type="ECO:0000256" key="11">
    <source>
        <dbReference type="ARBA" id="ARBA00047364"/>
    </source>
</evidence>
<comment type="similarity">
    <text evidence="3 12">Belongs to the class-I aminoacyl-tRNA synthetase family. MetG type 1 subfamily.</text>
</comment>
<dbReference type="PROSITE" id="PS00178">
    <property type="entry name" value="AA_TRNA_LIGASE_I"/>
    <property type="match status" value="1"/>
</dbReference>
<comment type="function">
    <text evidence="1 12">Is required not only for elongation of protein synthesis but also for the initiation of all mRNA translation through initiator tRNA(fMet) aminoacylation.</text>
</comment>
<protein>
    <recommendedName>
        <fullName evidence="12">Methionine--tRNA ligase</fullName>
        <ecNumber evidence="12">6.1.1.10</ecNumber>
    </recommendedName>
    <alternativeName>
        <fullName evidence="12">Methionyl-tRNA synthetase</fullName>
        <shortName evidence="12">MetRS</shortName>
    </alternativeName>
</protein>
<dbReference type="PANTHER" id="PTHR45765:SF1">
    <property type="entry name" value="METHIONINE--TRNA LIGASE, CYTOPLASMIC"/>
    <property type="match status" value="1"/>
</dbReference>
<comment type="catalytic activity">
    <reaction evidence="11 12">
        <text>tRNA(Met) + L-methionine + ATP = L-methionyl-tRNA(Met) + AMP + diphosphate</text>
        <dbReference type="Rhea" id="RHEA:13481"/>
        <dbReference type="Rhea" id="RHEA-COMP:9667"/>
        <dbReference type="Rhea" id="RHEA-COMP:9698"/>
        <dbReference type="ChEBI" id="CHEBI:30616"/>
        <dbReference type="ChEBI" id="CHEBI:33019"/>
        <dbReference type="ChEBI" id="CHEBI:57844"/>
        <dbReference type="ChEBI" id="CHEBI:78442"/>
        <dbReference type="ChEBI" id="CHEBI:78530"/>
        <dbReference type="ChEBI" id="CHEBI:456215"/>
        <dbReference type="EC" id="6.1.1.10"/>
    </reaction>
</comment>
<dbReference type="PANTHER" id="PTHR45765">
    <property type="entry name" value="METHIONINE--TRNA LIGASE"/>
    <property type="match status" value="1"/>
</dbReference>
<evidence type="ECO:0000256" key="6">
    <source>
        <dbReference type="ARBA" id="ARBA00022741"/>
    </source>
</evidence>
<keyword evidence="9 12" id="KW-0648">Protein biosynthesis</keyword>
<feature type="binding site" evidence="12">
    <location>
        <position position="159"/>
    </location>
    <ligand>
        <name>Zn(2+)</name>
        <dbReference type="ChEBI" id="CHEBI:29105"/>
    </ligand>
</feature>
<dbReference type="GO" id="GO:0004825">
    <property type="term" value="F:methionine-tRNA ligase activity"/>
    <property type="evidence" value="ECO:0007669"/>
    <property type="project" value="UniProtKB-UniRule"/>
</dbReference>
<keyword evidence="4 12" id="KW-0963">Cytoplasm</keyword>
<dbReference type="Proteomes" id="UP000296034">
    <property type="component" value="Unassembled WGS sequence"/>
</dbReference>
<dbReference type="GO" id="GO:0005829">
    <property type="term" value="C:cytosol"/>
    <property type="evidence" value="ECO:0007669"/>
    <property type="project" value="TreeGrafter"/>
</dbReference>
<dbReference type="HAMAP" id="MF_00098">
    <property type="entry name" value="Met_tRNA_synth_type1"/>
    <property type="match status" value="1"/>
</dbReference>
<dbReference type="InterPro" id="IPR014758">
    <property type="entry name" value="Met-tRNA_synth"/>
</dbReference>
<evidence type="ECO:0000256" key="4">
    <source>
        <dbReference type="ARBA" id="ARBA00022490"/>
    </source>
</evidence>
<comment type="caution">
    <text evidence="14">The sequence shown here is derived from an EMBL/GenBank/DDBJ whole genome shotgun (WGS) entry which is preliminary data.</text>
</comment>
<keyword evidence="6 12" id="KW-0547">Nucleotide-binding</keyword>
<evidence type="ECO:0000256" key="10">
    <source>
        <dbReference type="ARBA" id="ARBA00023146"/>
    </source>
</evidence>
<dbReference type="InterPro" id="IPR029038">
    <property type="entry name" value="MetRS_Zn"/>
</dbReference>
<evidence type="ECO:0000256" key="7">
    <source>
        <dbReference type="ARBA" id="ARBA00022833"/>
    </source>
</evidence>
<feature type="domain" description="Methionyl/Leucyl tRNA synthetase" evidence="13">
    <location>
        <begin position="8"/>
        <end position="396"/>
    </location>
</feature>
<proteinExistence type="inferred from homology"/>
<dbReference type="GO" id="GO:0005524">
    <property type="term" value="F:ATP binding"/>
    <property type="evidence" value="ECO:0007669"/>
    <property type="project" value="UniProtKB-UniRule"/>
</dbReference>
<dbReference type="Gene3D" id="3.40.50.620">
    <property type="entry name" value="HUPs"/>
    <property type="match status" value="1"/>
</dbReference>
<dbReference type="NCBIfam" id="NF001100">
    <property type="entry name" value="PRK00133.1"/>
    <property type="match status" value="1"/>
</dbReference>
<evidence type="ECO:0000256" key="1">
    <source>
        <dbReference type="ARBA" id="ARBA00003314"/>
    </source>
</evidence>
<keyword evidence="8 12" id="KW-0067">ATP-binding</keyword>
<accession>A0A2P5SYJ5</accession>
<dbReference type="Gene3D" id="2.20.28.20">
    <property type="entry name" value="Methionyl-tRNA synthetase, Zn-domain"/>
    <property type="match status" value="1"/>
</dbReference>
<dbReference type="AlphaFoldDB" id="A0A2P5SYJ5"/>
<dbReference type="EC" id="6.1.1.10" evidence="12"/>
<dbReference type="InterPro" id="IPR015413">
    <property type="entry name" value="Methionyl/Leucyl_tRNA_Synth"/>
</dbReference>